<evidence type="ECO:0008006" key="5">
    <source>
        <dbReference type="Google" id="ProtNLM"/>
    </source>
</evidence>
<feature type="region of interest" description="Disordered" evidence="2">
    <location>
        <begin position="140"/>
        <end position="159"/>
    </location>
</feature>
<feature type="region of interest" description="Disordered" evidence="2">
    <location>
        <begin position="223"/>
        <end position="278"/>
    </location>
</feature>
<feature type="region of interest" description="Disordered" evidence="2">
    <location>
        <begin position="537"/>
        <end position="562"/>
    </location>
</feature>
<keyword evidence="4" id="KW-1185">Reference proteome</keyword>
<dbReference type="EMBL" id="CAWUHC010000031">
    <property type="protein sequence ID" value="CAK7220590.1"/>
    <property type="molecule type" value="Genomic_DNA"/>
</dbReference>
<feature type="compositionally biased region" description="Basic and acidic residues" evidence="2">
    <location>
        <begin position="441"/>
        <end position="457"/>
    </location>
</feature>
<feature type="compositionally biased region" description="Gly residues" evidence="2">
    <location>
        <begin position="237"/>
        <end position="246"/>
    </location>
</feature>
<feature type="compositionally biased region" description="Basic and acidic residues" evidence="2">
    <location>
        <begin position="755"/>
        <end position="766"/>
    </location>
</feature>
<evidence type="ECO:0000313" key="4">
    <source>
        <dbReference type="Proteomes" id="UP001642406"/>
    </source>
</evidence>
<keyword evidence="1" id="KW-0175">Coiled coil</keyword>
<dbReference type="Proteomes" id="UP001642406">
    <property type="component" value="Unassembled WGS sequence"/>
</dbReference>
<comment type="caution">
    <text evidence="3">The sequence shown here is derived from an EMBL/GenBank/DDBJ whole genome shotgun (WGS) entry which is preliminary data.</text>
</comment>
<gene>
    <name evidence="3" type="ORF">SBRCBS47491_004240</name>
</gene>
<evidence type="ECO:0000256" key="2">
    <source>
        <dbReference type="SAM" id="MobiDB-lite"/>
    </source>
</evidence>
<feature type="compositionally biased region" description="Low complexity" evidence="2">
    <location>
        <begin position="652"/>
        <end position="663"/>
    </location>
</feature>
<reference evidence="3 4" key="1">
    <citation type="submission" date="2024-01" db="EMBL/GenBank/DDBJ databases">
        <authorList>
            <person name="Allen C."/>
            <person name="Tagirdzhanova G."/>
        </authorList>
    </citation>
    <scope>NUCLEOTIDE SEQUENCE [LARGE SCALE GENOMIC DNA]</scope>
</reference>
<feature type="compositionally biased region" description="Polar residues" evidence="2">
    <location>
        <begin position="673"/>
        <end position="685"/>
    </location>
</feature>
<evidence type="ECO:0000256" key="1">
    <source>
        <dbReference type="SAM" id="Coils"/>
    </source>
</evidence>
<organism evidence="3 4">
    <name type="scientific">Sporothrix bragantina</name>
    <dbReference type="NCBI Taxonomy" id="671064"/>
    <lineage>
        <taxon>Eukaryota</taxon>
        <taxon>Fungi</taxon>
        <taxon>Dikarya</taxon>
        <taxon>Ascomycota</taxon>
        <taxon>Pezizomycotina</taxon>
        <taxon>Sordariomycetes</taxon>
        <taxon>Sordariomycetidae</taxon>
        <taxon>Ophiostomatales</taxon>
        <taxon>Ophiostomataceae</taxon>
        <taxon>Sporothrix</taxon>
    </lineage>
</organism>
<name>A0ABP0BMA4_9PEZI</name>
<evidence type="ECO:0000313" key="3">
    <source>
        <dbReference type="EMBL" id="CAK7220590.1"/>
    </source>
</evidence>
<feature type="compositionally biased region" description="Polar residues" evidence="2">
    <location>
        <begin position="639"/>
        <end position="651"/>
    </location>
</feature>
<protein>
    <recommendedName>
        <fullName evidence="5">Autophagy-related protein 28</fullName>
    </recommendedName>
</protein>
<accession>A0ABP0BMA4</accession>
<feature type="region of interest" description="Disordered" evidence="2">
    <location>
        <begin position="624"/>
        <end position="685"/>
    </location>
</feature>
<proteinExistence type="predicted"/>
<feature type="region of interest" description="Disordered" evidence="2">
    <location>
        <begin position="432"/>
        <end position="457"/>
    </location>
</feature>
<feature type="coiled-coil region" evidence="1">
    <location>
        <begin position="329"/>
        <end position="399"/>
    </location>
</feature>
<feature type="compositionally biased region" description="Polar residues" evidence="2">
    <location>
        <begin position="252"/>
        <end position="261"/>
    </location>
</feature>
<feature type="region of interest" description="Disordered" evidence="2">
    <location>
        <begin position="17"/>
        <end position="122"/>
    </location>
</feature>
<sequence>MANSSFLSRFSLSRDDAPVLPLHTKPLRHQPSDYDLEELSPKPSHSVLFSASDADPPDFFPESPPAKAGSSSVSFAYQDAYRDRPSSSRSSSRQPRDHDYDSPSRRPQQPVLFAGPPPPIARSMLMYRDVDDRSGSALEYGRQRYSNNDRHDMSSTTSSSIRLPANTVLLDPRRKHTSGARRGNYGASFDGDSTWAILQRRERALQQEIQAFLDAQSAGLSAGLGRGPLNPSPGPSSDGGYGGGGSRSSRSNTPTAESVSGRSLRLPTDRSTPTGAIIPVRQPRQRKIGLRSARAGLARNISMLADLKAEEDVSLKAALFARRRALDHLRRLSGQRSNIARELDTLETDKEEPLTRELATLQKGYASTNQEIADAERKLASLKHRKRALEKSMEAVMSKRESGLSGYRGALKEVNEQLTAVLRRPPIQPLDVDALGTGGAERAEQEEGGIRLDDRGGAVDEDADIDASAGIEFLRLLPERRTAEMAKFWWESEMRLLEKRRNEVGTERIALEEGGAVWQEAVQLVSEFEANLRKEMAGTVEDEDESDTAKGKTRTPTPEERMQTQLQTMATVIKGLRGHLRTAEDKGWNLLICAIGAELEAFREARDMLRQALRDAGFEVEDAEEEIDANRPHAEEINNENSNSFLIDTNGPSTTTAKAATPPGFGLDEVDDSASTPKLARSTSDASVGAFKAVGRDRGYTTASESEDNDVPPDLLVTHERDDEDGDRNSITQGSQSRHNDKDDSSENEVPPEFLSEHRPDDDGEP</sequence>
<feature type="compositionally biased region" description="Basic and acidic residues" evidence="2">
    <location>
        <begin position="94"/>
        <end position="104"/>
    </location>
</feature>
<feature type="region of interest" description="Disordered" evidence="2">
    <location>
        <begin position="697"/>
        <end position="766"/>
    </location>
</feature>